<dbReference type="PRINTS" id="PR00786">
    <property type="entry name" value="NEPRILYSIN"/>
</dbReference>
<comment type="cofactor">
    <cofactor evidence="1">
        <name>Zn(2+)</name>
        <dbReference type="ChEBI" id="CHEBI:29105"/>
    </cofactor>
</comment>
<dbReference type="GO" id="GO:0005886">
    <property type="term" value="C:plasma membrane"/>
    <property type="evidence" value="ECO:0007669"/>
    <property type="project" value="TreeGrafter"/>
</dbReference>
<dbReference type="GO" id="GO:0046872">
    <property type="term" value="F:metal ion binding"/>
    <property type="evidence" value="ECO:0007669"/>
    <property type="project" value="UniProtKB-KW"/>
</dbReference>
<dbReference type="EC" id="3.4.24.-" evidence="10"/>
<evidence type="ECO:0000313" key="10">
    <source>
        <dbReference type="EMBL" id="WNB17967.1"/>
    </source>
</evidence>
<dbReference type="Pfam" id="PF05649">
    <property type="entry name" value="Peptidase_M13_N"/>
    <property type="match status" value="1"/>
</dbReference>
<dbReference type="PROSITE" id="PS51257">
    <property type="entry name" value="PROKAR_LIPOPROTEIN"/>
    <property type="match status" value="1"/>
</dbReference>
<dbReference type="PROSITE" id="PS51885">
    <property type="entry name" value="NEPRILYSIN"/>
    <property type="match status" value="1"/>
</dbReference>
<evidence type="ECO:0000256" key="6">
    <source>
        <dbReference type="ARBA" id="ARBA00022833"/>
    </source>
</evidence>
<dbReference type="SUPFAM" id="SSF55486">
    <property type="entry name" value="Metalloproteases ('zincins'), catalytic domain"/>
    <property type="match status" value="1"/>
</dbReference>
<evidence type="ECO:0000259" key="8">
    <source>
        <dbReference type="Pfam" id="PF01431"/>
    </source>
</evidence>
<dbReference type="GO" id="GO:0016485">
    <property type="term" value="P:protein processing"/>
    <property type="evidence" value="ECO:0007669"/>
    <property type="project" value="TreeGrafter"/>
</dbReference>
<evidence type="ECO:0000256" key="5">
    <source>
        <dbReference type="ARBA" id="ARBA00022801"/>
    </source>
</evidence>
<evidence type="ECO:0000259" key="9">
    <source>
        <dbReference type="Pfam" id="PF05649"/>
    </source>
</evidence>
<evidence type="ECO:0000256" key="1">
    <source>
        <dbReference type="ARBA" id="ARBA00001947"/>
    </source>
</evidence>
<feature type="domain" description="Peptidase M13 C-terminal" evidence="8">
    <location>
        <begin position="472"/>
        <end position="672"/>
    </location>
</feature>
<evidence type="ECO:0000256" key="2">
    <source>
        <dbReference type="ARBA" id="ARBA00007357"/>
    </source>
</evidence>
<keyword evidence="4" id="KW-0479">Metal-binding</keyword>
<reference evidence="10" key="1">
    <citation type="submission" date="2023-08" db="EMBL/GenBank/DDBJ databases">
        <title>Comparative genomics and taxonomic characterization of three novel marine species of genus Marivirga.</title>
        <authorList>
            <person name="Muhammad N."/>
            <person name="Kim S.-G."/>
        </authorList>
    </citation>
    <scope>NUCLEOTIDE SEQUENCE</scope>
    <source>
        <strain evidence="10">BKB1-2</strain>
    </source>
</reference>
<dbReference type="InterPro" id="IPR008753">
    <property type="entry name" value="Peptidase_M13_N"/>
</dbReference>
<keyword evidence="3" id="KW-0645">Protease</keyword>
<keyword evidence="5 10" id="KW-0378">Hydrolase</keyword>
<dbReference type="AlphaFoldDB" id="A0AA51ZWC6"/>
<name>A0AA51ZWC6_9BACT</name>
<dbReference type="Proteomes" id="UP001232019">
    <property type="component" value="Chromosome"/>
</dbReference>
<accession>A0AA51ZWC6</accession>
<dbReference type="InterPro" id="IPR000718">
    <property type="entry name" value="Peptidase_M13"/>
</dbReference>
<dbReference type="InterPro" id="IPR042089">
    <property type="entry name" value="Peptidase_M13_dom_2"/>
</dbReference>
<comment type="similarity">
    <text evidence="2">Belongs to the peptidase M13 family.</text>
</comment>
<organism evidence="10">
    <name type="scientific">Marivirga arenosa</name>
    <dbReference type="NCBI Taxonomy" id="3059076"/>
    <lineage>
        <taxon>Bacteria</taxon>
        <taxon>Pseudomonadati</taxon>
        <taxon>Bacteroidota</taxon>
        <taxon>Cytophagia</taxon>
        <taxon>Cytophagales</taxon>
        <taxon>Marivirgaceae</taxon>
        <taxon>Marivirga</taxon>
    </lineage>
</organism>
<sequence>MKKILTLSIAALILFACNSPSEKSEQTQKIIKIEDIDSTMNPGDNFFRYVNGIWYDSATIPETQAGVGAYRFMNYPQRLRLQNLLDSVSQTKNAEGSIEQMVGDFYASGMDMESINQKGYEPIKPILSKVESIIDVPSLMNFVAEQSKMYNNTIVGFYVGPDDKNSKINIAHAYQTGLGLPNRDYYFENNSSTLGIQKAYKDYVTTLFELSGVDEDEAKAFAKTVYEVEKNLAESHRTRVELRDVKANYNKMAVASLDEMHPNIAWSNLLNKMGASTDSIDVGQPEFYNKLNELLGSISIEDWKVYLKATTMRNYAAHLSKDFVDAEFAFTKVISGQAIQKTRGEKMASEVDNLLGEALGQLYVKKYFPESGKERMLELLENAQKAYSNRIDNLEWMTDSTKVKAKEKLFSITKKIGYPDEWREYESVEVKRNDYFANILSASKADYNYNLAKLGQPVNKKEWYTTPSTVTAYYNPSANEIVFPAGILQPPYFDYEADDALNYGGIGMVIGHELTHSFDDQGAQFDKEGNVNNWWTKEDYEKFRAKTQDVIDLYSSFTVLDTLHINGAMTVGENTADLSGLAVAYDAFKLTKQGQDTAKIDGFTPDQRFFMSLARIWRVKMKEEYLRLWIKTNSHSPPMWRVNGPLMNTPAFYSAFDIKEGDEMYLAEEERVAVW</sequence>
<dbReference type="InterPro" id="IPR018497">
    <property type="entry name" value="Peptidase_M13_C"/>
</dbReference>
<dbReference type="Gene3D" id="1.10.1380.10">
    <property type="entry name" value="Neutral endopeptidase , domain2"/>
    <property type="match status" value="1"/>
</dbReference>
<evidence type="ECO:0000256" key="3">
    <source>
        <dbReference type="ARBA" id="ARBA00022670"/>
    </source>
</evidence>
<dbReference type="KEGG" id="marp:QYS47_28740"/>
<keyword evidence="7" id="KW-0482">Metalloprotease</keyword>
<protein>
    <submittedName>
        <fullName evidence="10">M13 family metallopeptidase</fullName>
        <ecNumber evidence="10">3.4.24.-</ecNumber>
    </submittedName>
</protein>
<dbReference type="PANTHER" id="PTHR11733">
    <property type="entry name" value="ZINC METALLOPROTEASE FAMILY M13 NEPRILYSIN-RELATED"/>
    <property type="match status" value="1"/>
</dbReference>
<dbReference type="CDD" id="cd08662">
    <property type="entry name" value="M13"/>
    <property type="match status" value="1"/>
</dbReference>
<proteinExistence type="inferred from homology"/>
<dbReference type="EMBL" id="CP129968">
    <property type="protein sequence ID" value="WNB17967.1"/>
    <property type="molecule type" value="Genomic_DNA"/>
</dbReference>
<keyword evidence="6" id="KW-0862">Zinc</keyword>
<dbReference type="InterPro" id="IPR024079">
    <property type="entry name" value="MetalloPept_cat_dom_sf"/>
</dbReference>
<dbReference type="Pfam" id="PF01431">
    <property type="entry name" value="Peptidase_M13"/>
    <property type="match status" value="1"/>
</dbReference>
<dbReference type="PANTHER" id="PTHR11733:SF167">
    <property type="entry name" value="FI17812P1-RELATED"/>
    <property type="match status" value="1"/>
</dbReference>
<dbReference type="Gene3D" id="3.40.390.10">
    <property type="entry name" value="Collagenase (Catalytic Domain)"/>
    <property type="match status" value="1"/>
</dbReference>
<dbReference type="RefSeq" id="WP_322347498.1">
    <property type="nucleotide sequence ID" value="NZ_CP129968.2"/>
</dbReference>
<evidence type="ECO:0000256" key="7">
    <source>
        <dbReference type="ARBA" id="ARBA00023049"/>
    </source>
</evidence>
<dbReference type="GO" id="GO:0004222">
    <property type="term" value="F:metalloendopeptidase activity"/>
    <property type="evidence" value="ECO:0007669"/>
    <property type="project" value="InterPro"/>
</dbReference>
<gene>
    <name evidence="10" type="ORF">QYS47_28740</name>
</gene>
<evidence type="ECO:0000256" key="4">
    <source>
        <dbReference type="ARBA" id="ARBA00022723"/>
    </source>
</evidence>
<feature type="domain" description="Peptidase M13 N-terminal" evidence="9">
    <location>
        <begin position="42"/>
        <end position="419"/>
    </location>
</feature>